<evidence type="ECO:0000259" key="2">
    <source>
        <dbReference type="Pfam" id="PF01464"/>
    </source>
</evidence>
<dbReference type="Pfam" id="PF01464">
    <property type="entry name" value="SLT"/>
    <property type="match status" value="1"/>
</dbReference>
<dbReference type="PANTHER" id="PTHR37423:SF2">
    <property type="entry name" value="MEMBRANE-BOUND LYTIC MUREIN TRANSGLYCOSYLASE C"/>
    <property type="match status" value="1"/>
</dbReference>
<evidence type="ECO:0000256" key="1">
    <source>
        <dbReference type="SAM" id="Coils"/>
    </source>
</evidence>
<dbReference type="SUPFAM" id="SSF53955">
    <property type="entry name" value="Lysozyme-like"/>
    <property type="match status" value="1"/>
</dbReference>
<evidence type="ECO:0000313" key="3">
    <source>
        <dbReference type="EMBL" id="GAE24972.1"/>
    </source>
</evidence>
<organism evidence="3 4">
    <name type="scientific">Halalkalibacter wakoensis JCM 9140</name>
    <dbReference type="NCBI Taxonomy" id="1236970"/>
    <lineage>
        <taxon>Bacteria</taxon>
        <taxon>Bacillati</taxon>
        <taxon>Bacillota</taxon>
        <taxon>Bacilli</taxon>
        <taxon>Bacillales</taxon>
        <taxon>Bacillaceae</taxon>
        <taxon>Halalkalibacter</taxon>
    </lineage>
</organism>
<feature type="coiled-coil region" evidence="1">
    <location>
        <begin position="24"/>
        <end position="51"/>
    </location>
</feature>
<dbReference type="OrthoDB" id="9815002at2"/>
<keyword evidence="4" id="KW-1185">Reference proteome</keyword>
<dbReference type="PANTHER" id="PTHR37423">
    <property type="entry name" value="SOLUBLE LYTIC MUREIN TRANSGLYCOSYLASE-RELATED"/>
    <property type="match status" value="1"/>
</dbReference>
<proteinExistence type="predicted"/>
<name>W4PZ22_9BACI</name>
<dbReference type="InterPro" id="IPR023346">
    <property type="entry name" value="Lysozyme-like_dom_sf"/>
</dbReference>
<feature type="domain" description="Transglycosylase SLT" evidence="2">
    <location>
        <begin position="98"/>
        <end position="213"/>
    </location>
</feature>
<dbReference type="Proteomes" id="UP000018890">
    <property type="component" value="Unassembled WGS sequence"/>
</dbReference>
<reference evidence="3" key="1">
    <citation type="journal article" date="2014" name="Genome Announc.">
        <title>Draft Genome Sequences of Three Alkaliphilic Bacillus Strains, Bacillus wakoensis JCM 9140T, Bacillus akibai JCM 9157T, and Bacillus hemicellulosilyticus JCM 9152T.</title>
        <authorList>
            <person name="Yuki M."/>
            <person name="Oshima K."/>
            <person name="Suda W."/>
            <person name="Oshida Y."/>
            <person name="Kitamura K."/>
            <person name="Iida T."/>
            <person name="Hattori M."/>
            <person name="Ohkuma M."/>
        </authorList>
    </citation>
    <scope>NUCLEOTIDE SEQUENCE [LARGE SCALE GENOMIC DNA]</scope>
    <source>
        <strain evidence="3">JCM 9140</strain>
    </source>
</reference>
<dbReference type="EMBL" id="BAUT01000005">
    <property type="protein sequence ID" value="GAE24972.1"/>
    <property type="molecule type" value="Genomic_DNA"/>
</dbReference>
<protein>
    <recommendedName>
        <fullName evidence="2">Transglycosylase SLT domain-containing protein</fullName>
    </recommendedName>
</protein>
<evidence type="ECO:0000313" key="4">
    <source>
        <dbReference type="Proteomes" id="UP000018890"/>
    </source>
</evidence>
<dbReference type="Gene3D" id="1.10.530.10">
    <property type="match status" value="1"/>
</dbReference>
<keyword evidence="1" id="KW-0175">Coiled coil</keyword>
<comment type="caution">
    <text evidence="3">The sequence shown here is derived from an EMBL/GenBank/DDBJ whole genome shotgun (WGS) entry which is preliminary data.</text>
</comment>
<sequence>MKRILFTGLFTLFAFTIGFLYVEKAKLEQAISDSNNELKEQQIEIEMMELKQHLSNFNASEDMVLNYESWVASSLLAEQFFEDSDGKFKKEWGIFLAELAQQREIDPFIVYELLKTETGGTFDPTLVGPETRYGHAYGMAQFMKNTAPWIAEMAELPYEDDLLFDPLYSIQLSVVYLHYLYDQYEDWNYALTAYHRGVGGLENYIDDHGTAKSDYAVEIQENAQKLDDAVAYSN</sequence>
<dbReference type="InterPro" id="IPR008258">
    <property type="entry name" value="Transglycosylase_SLT_dom_1"/>
</dbReference>
<gene>
    <name evidence="3" type="ORF">JCM9140_939</name>
</gene>
<accession>W4PZ22</accession>
<dbReference type="STRING" id="1236970.JCM9140_939"/>
<dbReference type="AlphaFoldDB" id="W4PZ22"/>
<dbReference type="RefSeq" id="WP_034742716.1">
    <property type="nucleotide sequence ID" value="NZ_BAUT01000005.1"/>
</dbReference>